<keyword evidence="4 6" id="KW-1133">Transmembrane helix</keyword>
<evidence type="ECO:0000256" key="5">
    <source>
        <dbReference type="ARBA" id="ARBA00023136"/>
    </source>
</evidence>
<comment type="subcellular location">
    <subcellularLocation>
        <location evidence="1 6">Cell membrane</location>
        <topology evidence="1 6">Multi-pass membrane protein</topology>
    </subcellularLocation>
</comment>
<reference evidence="7" key="1">
    <citation type="submission" date="2020-05" db="UniProtKB">
        <authorList>
            <consortium name="EnsemblMetazoa"/>
        </authorList>
    </citation>
    <scope>IDENTIFICATION</scope>
    <source>
        <strain evidence="7">Jacobina</strain>
    </source>
</reference>
<comment type="function">
    <text evidence="6">Gustatory receptor which mediates acceptance or avoidance behavior, depending on its substrates.</text>
</comment>
<dbReference type="GO" id="GO:0050909">
    <property type="term" value="P:sensory perception of taste"/>
    <property type="evidence" value="ECO:0007669"/>
    <property type="project" value="InterPro"/>
</dbReference>
<feature type="transmembrane region" description="Helical" evidence="6">
    <location>
        <begin position="42"/>
        <end position="65"/>
    </location>
</feature>
<keyword evidence="8" id="KW-1185">Reference proteome</keyword>
<dbReference type="AlphaFoldDB" id="A0A3F2ZD87"/>
<evidence type="ECO:0000256" key="6">
    <source>
        <dbReference type="RuleBase" id="RU363108"/>
    </source>
</evidence>
<proteinExistence type="inferred from homology"/>
<feature type="transmembrane region" description="Helical" evidence="6">
    <location>
        <begin position="166"/>
        <end position="190"/>
    </location>
</feature>
<comment type="similarity">
    <text evidence="6">Belongs to the insect chemoreceptor superfamily. Gustatory receptor (GR) family.</text>
</comment>
<evidence type="ECO:0000256" key="4">
    <source>
        <dbReference type="ARBA" id="ARBA00022989"/>
    </source>
</evidence>
<sequence length="365" mass="43200">MKKLLEAFKWINLGLLFGNICPFLTISNGVQWKITQRKSHFWLIFFLNSIMSVVHIIAGLLGFILADDLITKWNVQIALTFISLVVPGIIYQVNIIAIFVKGEEHATVFRMFAKFEQHLNTSLKMCLDLTLWQKKMLQDCTIVLIYWAIVFVLKSVYNMIGNNWIFVYYTILGLIDLTFLIIVCHIRSIVRCLRIFQRQLLTIFRSLRTKRDFRNFYRLNRELMDVKRYIDRTFGPLLLINIAYDFVALIFQIYFYSNYLLYFDFGGPHVAQILKIAGFAYKAVAAITEMEAFYTEVKALRNDFRKARKNIPDCFFYQNLHENNWEYFTAAQFFDLNYILITNFFGGCLMYIVIMFQFDLLEKSI</sequence>
<feature type="transmembrane region" description="Helical" evidence="6">
    <location>
        <begin position="12"/>
        <end position="30"/>
    </location>
</feature>
<keyword evidence="6" id="KW-0807">Transducer</keyword>
<keyword evidence="3 6" id="KW-0812">Transmembrane</keyword>
<accession>A0A3F2ZD87</accession>
<keyword evidence="2 6" id="KW-1003">Cell membrane</keyword>
<dbReference type="InterPro" id="IPR013604">
    <property type="entry name" value="7TM_chemorcpt"/>
</dbReference>
<feature type="transmembrane region" description="Helical" evidence="6">
    <location>
        <begin position="234"/>
        <end position="255"/>
    </location>
</feature>
<dbReference type="EnsemblMetazoa" id="LLOJ010849-RA">
    <property type="protein sequence ID" value="LLOJ010849-PA"/>
    <property type="gene ID" value="LLOJ010849"/>
</dbReference>
<dbReference type="VEuPathDB" id="VectorBase:LLOJ010849"/>
<dbReference type="Pfam" id="PF08395">
    <property type="entry name" value="7tm_7"/>
    <property type="match status" value="1"/>
</dbReference>
<evidence type="ECO:0000313" key="7">
    <source>
        <dbReference type="EnsemblMetazoa" id="LLOJ010849-PA"/>
    </source>
</evidence>
<feature type="transmembrane region" description="Helical" evidence="6">
    <location>
        <begin position="140"/>
        <end position="160"/>
    </location>
</feature>
<keyword evidence="5 6" id="KW-0472">Membrane</keyword>
<organism evidence="7 8">
    <name type="scientific">Lutzomyia longipalpis</name>
    <name type="common">Sand fly</name>
    <dbReference type="NCBI Taxonomy" id="7200"/>
    <lineage>
        <taxon>Eukaryota</taxon>
        <taxon>Metazoa</taxon>
        <taxon>Ecdysozoa</taxon>
        <taxon>Arthropoda</taxon>
        <taxon>Hexapoda</taxon>
        <taxon>Insecta</taxon>
        <taxon>Pterygota</taxon>
        <taxon>Neoptera</taxon>
        <taxon>Endopterygota</taxon>
        <taxon>Diptera</taxon>
        <taxon>Nematocera</taxon>
        <taxon>Psychodoidea</taxon>
        <taxon>Psychodidae</taxon>
        <taxon>Lutzomyia</taxon>
        <taxon>Lutzomyia</taxon>
    </lineage>
</organism>
<dbReference type="EMBL" id="AJWK01004430">
    <property type="status" value="NOT_ANNOTATED_CDS"/>
    <property type="molecule type" value="Genomic_DNA"/>
</dbReference>
<dbReference type="GO" id="GO:0007165">
    <property type="term" value="P:signal transduction"/>
    <property type="evidence" value="ECO:0007669"/>
    <property type="project" value="UniProtKB-KW"/>
</dbReference>
<evidence type="ECO:0000256" key="3">
    <source>
        <dbReference type="ARBA" id="ARBA00022692"/>
    </source>
</evidence>
<keyword evidence="6" id="KW-0675">Receptor</keyword>
<evidence type="ECO:0000256" key="1">
    <source>
        <dbReference type="ARBA" id="ARBA00004651"/>
    </source>
</evidence>
<feature type="transmembrane region" description="Helical" evidence="6">
    <location>
        <begin position="77"/>
        <end position="100"/>
    </location>
</feature>
<evidence type="ECO:0000256" key="2">
    <source>
        <dbReference type="ARBA" id="ARBA00022475"/>
    </source>
</evidence>
<name>A0A3F2ZD87_LUTLO</name>
<feature type="transmembrane region" description="Helical" evidence="6">
    <location>
        <begin position="338"/>
        <end position="361"/>
    </location>
</feature>
<dbReference type="Proteomes" id="UP000092461">
    <property type="component" value="Unassembled WGS sequence"/>
</dbReference>
<evidence type="ECO:0000313" key="8">
    <source>
        <dbReference type="Proteomes" id="UP000092461"/>
    </source>
</evidence>
<dbReference type="GO" id="GO:0005886">
    <property type="term" value="C:plasma membrane"/>
    <property type="evidence" value="ECO:0007669"/>
    <property type="project" value="UniProtKB-SubCell"/>
</dbReference>
<protein>
    <recommendedName>
        <fullName evidence="6">Gustatory receptor</fullName>
    </recommendedName>
</protein>